<dbReference type="HOGENOM" id="CLU_019845_6_2_1"/>
<reference evidence="2 3" key="1">
    <citation type="submission" date="2013-03" db="EMBL/GenBank/DDBJ databases">
        <title>The Genome Sequence of Capronia epimyces CBS 606.96.</title>
        <authorList>
            <consortium name="The Broad Institute Genomics Platform"/>
            <person name="Cuomo C."/>
            <person name="de Hoog S."/>
            <person name="Gorbushina A."/>
            <person name="Walker B."/>
            <person name="Young S.K."/>
            <person name="Zeng Q."/>
            <person name="Gargeya S."/>
            <person name="Fitzgerald M."/>
            <person name="Haas B."/>
            <person name="Abouelleil A."/>
            <person name="Allen A.W."/>
            <person name="Alvarado L."/>
            <person name="Arachchi H.M."/>
            <person name="Berlin A.M."/>
            <person name="Chapman S.B."/>
            <person name="Gainer-Dewar J."/>
            <person name="Goldberg J."/>
            <person name="Griggs A."/>
            <person name="Gujja S."/>
            <person name="Hansen M."/>
            <person name="Howarth C."/>
            <person name="Imamovic A."/>
            <person name="Ireland A."/>
            <person name="Larimer J."/>
            <person name="McCowan C."/>
            <person name="Murphy C."/>
            <person name="Pearson M."/>
            <person name="Poon T.W."/>
            <person name="Priest M."/>
            <person name="Roberts A."/>
            <person name="Saif S."/>
            <person name="Shea T."/>
            <person name="Sisk P."/>
            <person name="Sykes S."/>
            <person name="Wortman J."/>
            <person name="Nusbaum C."/>
            <person name="Birren B."/>
        </authorList>
    </citation>
    <scope>NUCLEOTIDE SEQUENCE [LARGE SCALE GENOMIC DNA]</scope>
    <source>
        <strain evidence="2 3">CBS 606.96</strain>
    </source>
</reference>
<feature type="domain" description="FAD/NAD(P)-binding" evidence="1">
    <location>
        <begin position="5"/>
        <end position="292"/>
    </location>
</feature>
<dbReference type="SUPFAM" id="SSF51905">
    <property type="entry name" value="FAD/NAD(P)-binding domain"/>
    <property type="match status" value="2"/>
</dbReference>
<dbReference type="STRING" id="1182542.W9XHW5"/>
<dbReference type="PRINTS" id="PR00368">
    <property type="entry name" value="FADPNR"/>
</dbReference>
<dbReference type="OrthoDB" id="202203at2759"/>
<dbReference type="GO" id="GO:0004174">
    <property type="term" value="F:electron-transferring-flavoprotein dehydrogenase activity"/>
    <property type="evidence" value="ECO:0007669"/>
    <property type="project" value="TreeGrafter"/>
</dbReference>
<dbReference type="PANTHER" id="PTHR43735">
    <property type="entry name" value="APOPTOSIS-INDUCING FACTOR 1"/>
    <property type="match status" value="1"/>
</dbReference>
<protein>
    <recommendedName>
        <fullName evidence="1">FAD/NAD(P)-binding domain-containing protein</fullName>
    </recommendedName>
</protein>
<dbReference type="RefSeq" id="XP_007736392.1">
    <property type="nucleotide sequence ID" value="XM_007738202.1"/>
</dbReference>
<evidence type="ECO:0000313" key="2">
    <source>
        <dbReference type="EMBL" id="EXJ79818.1"/>
    </source>
</evidence>
<dbReference type="Pfam" id="PF07992">
    <property type="entry name" value="Pyr_redox_2"/>
    <property type="match status" value="1"/>
</dbReference>
<evidence type="ECO:0000259" key="1">
    <source>
        <dbReference type="Pfam" id="PF07992"/>
    </source>
</evidence>
<organism evidence="2 3">
    <name type="scientific">Capronia epimyces CBS 606.96</name>
    <dbReference type="NCBI Taxonomy" id="1182542"/>
    <lineage>
        <taxon>Eukaryota</taxon>
        <taxon>Fungi</taxon>
        <taxon>Dikarya</taxon>
        <taxon>Ascomycota</taxon>
        <taxon>Pezizomycotina</taxon>
        <taxon>Eurotiomycetes</taxon>
        <taxon>Chaetothyriomycetidae</taxon>
        <taxon>Chaetothyriales</taxon>
        <taxon>Herpotrichiellaceae</taxon>
        <taxon>Capronia</taxon>
    </lineage>
</organism>
<dbReference type="eggNOG" id="KOG2495">
    <property type="taxonomic scope" value="Eukaryota"/>
</dbReference>
<proteinExistence type="predicted"/>
<dbReference type="AlphaFoldDB" id="W9XHW5"/>
<dbReference type="EMBL" id="AMGY01000007">
    <property type="protein sequence ID" value="EXJ79818.1"/>
    <property type="molecule type" value="Genomic_DNA"/>
</dbReference>
<dbReference type="Proteomes" id="UP000019478">
    <property type="component" value="Unassembled WGS sequence"/>
</dbReference>
<dbReference type="GO" id="GO:0005737">
    <property type="term" value="C:cytoplasm"/>
    <property type="evidence" value="ECO:0007669"/>
    <property type="project" value="TreeGrafter"/>
</dbReference>
<dbReference type="InterPro" id="IPR023753">
    <property type="entry name" value="FAD/NAD-binding_dom"/>
</dbReference>
<dbReference type="GO" id="GO:0050660">
    <property type="term" value="F:flavin adenine dinucleotide binding"/>
    <property type="evidence" value="ECO:0007669"/>
    <property type="project" value="TreeGrafter"/>
</dbReference>
<dbReference type="GeneID" id="19172192"/>
<name>W9XHW5_9EURO</name>
<dbReference type="PRINTS" id="PR00411">
    <property type="entry name" value="PNDRDTASEI"/>
</dbReference>
<dbReference type="InterPro" id="IPR036188">
    <property type="entry name" value="FAD/NAD-bd_sf"/>
</dbReference>
<accession>W9XHW5</accession>
<sequence length="382" mass="41093">MSDHQIVIIGASFGGLGVAQGLLKQVLPSLGDKKAYKITQIAPNDEFFWKIGAPRVIVNPTSLSLEKTLIPIAPYFKNYKPEQYEFIKAYVTSIDPSSKTVHTSTSAAVHYDSLVIASGTNFSTALWSVSDGSEPLKAALEDIHARLPKAQSVLVAGGGAAGVETAGELGEVYGKKKEITLLSGAPSLLPRLQNKKLGQDAQARLEKMGVKVINDGIRVVEHTQQDGKEVLKLSNGETKTVDVYIEATGDRPNTKFVPQDWLDDKQRVKTDPATLRLDVPGVTGVYSIGSVASYSDGSVLDIKFAKPALLESIKLDLQGHAAGPRNKNIYKKITKDMQFVPLGSQQGVGVAFGWKLPSFLVKMAKSKDFMIANAVKTIDGTA</sequence>
<dbReference type="PANTHER" id="PTHR43735:SF25">
    <property type="entry name" value="NAD(P)H DEHYDROGENASE 3"/>
    <property type="match status" value="1"/>
</dbReference>
<keyword evidence="3" id="KW-1185">Reference proteome</keyword>
<evidence type="ECO:0000313" key="3">
    <source>
        <dbReference type="Proteomes" id="UP000019478"/>
    </source>
</evidence>
<gene>
    <name evidence="2" type="ORF">A1O3_08103</name>
</gene>
<comment type="caution">
    <text evidence="2">The sequence shown here is derived from an EMBL/GenBank/DDBJ whole genome shotgun (WGS) entry which is preliminary data.</text>
</comment>
<dbReference type="Gene3D" id="3.50.50.100">
    <property type="match status" value="1"/>
</dbReference>